<accession>A0AAD5GR24</accession>
<dbReference type="Pfam" id="PF05212">
    <property type="entry name" value="DUF707"/>
    <property type="match status" value="1"/>
</dbReference>
<feature type="non-terminal residue" evidence="1">
    <location>
        <position position="83"/>
    </location>
</feature>
<keyword evidence="2" id="KW-1185">Reference proteome</keyword>
<evidence type="ECO:0000313" key="1">
    <source>
        <dbReference type="EMBL" id="KAI7749426.1"/>
    </source>
</evidence>
<sequence>NDLVHGWGLDFAFRRCVEPAHEKIGVVDSQWIVHQLIPSLTTQGQVTNADYGWQEVKDRCKSEWAVFQDRLENAYRIYFTGEG</sequence>
<dbReference type="InterPro" id="IPR007877">
    <property type="entry name" value="DUF707"/>
</dbReference>
<dbReference type="Proteomes" id="UP001206925">
    <property type="component" value="Unassembled WGS sequence"/>
</dbReference>
<dbReference type="PANTHER" id="PTHR31210:SF43">
    <property type="entry name" value="STORAGE PROTEIN-RELATED"/>
    <property type="match status" value="1"/>
</dbReference>
<proteinExistence type="predicted"/>
<organism evidence="1 2">
    <name type="scientific">Ambrosia artemisiifolia</name>
    <name type="common">Common ragweed</name>
    <dbReference type="NCBI Taxonomy" id="4212"/>
    <lineage>
        <taxon>Eukaryota</taxon>
        <taxon>Viridiplantae</taxon>
        <taxon>Streptophyta</taxon>
        <taxon>Embryophyta</taxon>
        <taxon>Tracheophyta</taxon>
        <taxon>Spermatophyta</taxon>
        <taxon>Magnoliopsida</taxon>
        <taxon>eudicotyledons</taxon>
        <taxon>Gunneridae</taxon>
        <taxon>Pentapetalae</taxon>
        <taxon>asterids</taxon>
        <taxon>campanulids</taxon>
        <taxon>Asterales</taxon>
        <taxon>Asteraceae</taxon>
        <taxon>Asteroideae</taxon>
        <taxon>Heliantheae alliance</taxon>
        <taxon>Heliantheae</taxon>
        <taxon>Ambrosia</taxon>
    </lineage>
</organism>
<dbReference type="AlphaFoldDB" id="A0AAD5GR24"/>
<reference evidence="1" key="1">
    <citation type="submission" date="2022-06" db="EMBL/GenBank/DDBJ databases">
        <title>Uncovering the hologenomic basis of an extraordinary plant invasion.</title>
        <authorList>
            <person name="Bieker V.C."/>
            <person name="Martin M.D."/>
            <person name="Gilbert T."/>
            <person name="Hodgins K."/>
            <person name="Battlay P."/>
            <person name="Petersen B."/>
            <person name="Wilson J."/>
        </authorList>
    </citation>
    <scope>NUCLEOTIDE SEQUENCE</scope>
    <source>
        <strain evidence="1">AA19_3_7</strain>
        <tissue evidence="1">Leaf</tissue>
    </source>
</reference>
<dbReference type="PANTHER" id="PTHR31210">
    <property type="entry name" value="OS06G0731900 PROTEIN"/>
    <property type="match status" value="1"/>
</dbReference>
<name>A0AAD5GR24_AMBAR</name>
<evidence type="ECO:0000313" key="2">
    <source>
        <dbReference type="Proteomes" id="UP001206925"/>
    </source>
</evidence>
<dbReference type="EMBL" id="JAMZMK010006361">
    <property type="protein sequence ID" value="KAI7749426.1"/>
    <property type="molecule type" value="Genomic_DNA"/>
</dbReference>
<comment type="caution">
    <text evidence="1">The sequence shown here is derived from an EMBL/GenBank/DDBJ whole genome shotgun (WGS) entry which is preliminary data.</text>
</comment>
<protein>
    <submittedName>
        <fullName evidence="1">Uncharacterized protein</fullName>
    </submittedName>
</protein>
<gene>
    <name evidence="1" type="ORF">M8C21_000246</name>
</gene>